<proteinExistence type="predicted"/>
<keyword evidence="3" id="KW-0648">Protein biosynthesis</keyword>
<feature type="domain" description="PCI" evidence="4">
    <location>
        <begin position="8"/>
        <end position="211"/>
    </location>
</feature>
<evidence type="ECO:0000259" key="4">
    <source>
        <dbReference type="PROSITE" id="PS50250"/>
    </source>
</evidence>
<organism evidence="5 6">
    <name type="scientific">Nesidiocoris tenuis</name>
    <dbReference type="NCBI Taxonomy" id="355587"/>
    <lineage>
        <taxon>Eukaryota</taxon>
        <taxon>Metazoa</taxon>
        <taxon>Ecdysozoa</taxon>
        <taxon>Arthropoda</taxon>
        <taxon>Hexapoda</taxon>
        <taxon>Insecta</taxon>
        <taxon>Pterygota</taxon>
        <taxon>Neoptera</taxon>
        <taxon>Paraneoptera</taxon>
        <taxon>Hemiptera</taxon>
        <taxon>Heteroptera</taxon>
        <taxon>Panheteroptera</taxon>
        <taxon>Cimicomorpha</taxon>
        <taxon>Miridae</taxon>
        <taxon>Dicyphina</taxon>
        <taxon>Nesidiocoris</taxon>
    </lineage>
</organism>
<dbReference type="GO" id="GO:0005852">
    <property type="term" value="C:eukaryotic translation initiation factor 3 complex"/>
    <property type="evidence" value="ECO:0007669"/>
    <property type="project" value="InterPro"/>
</dbReference>
<evidence type="ECO:0000256" key="3">
    <source>
        <dbReference type="ARBA" id="ARBA00022917"/>
    </source>
</evidence>
<dbReference type="PROSITE" id="PS50250">
    <property type="entry name" value="PCI"/>
    <property type="match status" value="1"/>
</dbReference>
<keyword evidence="1" id="KW-0963">Cytoplasm</keyword>
<reference evidence="5 6" key="1">
    <citation type="submission" date="2020-02" db="EMBL/GenBank/DDBJ databases">
        <authorList>
            <person name="Ferguson B K."/>
        </authorList>
    </citation>
    <scope>NUCLEOTIDE SEQUENCE [LARGE SCALE GENOMIC DNA]</scope>
</reference>
<name>A0A6H5GDA0_9HEMI</name>
<dbReference type="EMBL" id="CADCXU010010885">
    <property type="protein sequence ID" value="CAB0001474.1"/>
    <property type="molecule type" value="Genomic_DNA"/>
</dbReference>
<dbReference type="InterPro" id="IPR019382">
    <property type="entry name" value="eIF3l"/>
</dbReference>
<protein>
    <recommendedName>
        <fullName evidence="4">PCI domain-containing protein</fullName>
    </recommendedName>
</protein>
<evidence type="ECO:0000256" key="1">
    <source>
        <dbReference type="ARBA" id="ARBA00022490"/>
    </source>
</evidence>
<dbReference type="OrthoDB" id="15082at2759"/>
<evidence type="ECO:0000313" key="5">
    <source>
        <dbReference type="EMBL" id="CAB0001474.1"/>
    </source>
</evidence>
<keyword evidence="2" id="KW-0396">Initiation factor</keyword>
<dbReference type="GO" id="GO:0003743">
    <property type="term" value="F:translation initiation factor activity"/>
    <property type="evidence" value="ECO:0007669"/>
    <property type="project" value="UniProtKB-KW"/>
</dbReference>
<dbReference type="Pfam" id="PF10255">
    <property type="entry name" value="Paf67"/>
    <property type="match status" value="1"/>
</dbReference>
<evidence type="ECO:0000256" key="2">
    <source>
        <dbReference type="ARBA" id="ARBA00022540"/>
    </source>
</evidence>
<accession>A0A6H5GDA0</accession>
<dbReference type="InterPro" id="IPR000717">
    <property type="entry name" value="PCI_dom"/>
</dbReference>
<gene>
    <name evidence="5" type="ORF">NTEN_LOCUS7261</name>
</gene>
<evidence type="ECO:0000313" key="6">
    <source>
        <dbReference type="Proteomes" id="UP000479000"/>
    </source>
</evidence>
<sequence length="211" mass="24389">MEELVKNNKYWNVLCVLNVLHCLVDKSNIKKQLEINKQTEQMYHLLAICLVLHPQCIDDSIQQLLREKNYHEKMYKMQIGDLNEFEACFLFACPKFLSASWPNLNGMTPPDADYVKDATKHQTEVFMDEVKQQITLPIIRSYLKLYTTLPLDKLSSFMEATNSDKLPHDLTSLRTHLLCFKHKMKNVVWTKGTSGLEGSFQSGSEVSSQID</sequence>
<dbReference type="PANTHER" id="PTHR13242:SF0">
    <property type="entry name" value="EUKARYOTIC TRANSLATION INITIATION FACTOR 3 SUBUNIT L"/>
    <property type="match status" value="1"/>
</dbReference>
<dbReference type="AlphaFoldDB" id="A0A6H5GDA0"/>
<keyword evidence="6" id="KW-1185">Reference proteome</keyword>
<dbReference type="PANTHER" id="PTHR13242">
    <property type="entry name" value="EUKARYOTIC TRANSLATION INITIATION FACTOR 3"/>
    <property type="match status" value="1"/>
</dbReference>
<dbReference type="Proteomes" id="UP000479000">
    <property type="component" value="Unassembled WGS sequence"/>
</dbReference>